<keyword evidence="1" id="KW-1133">Transmembrane helix</keyword>
<feature type="transmembrane region" description="Helical" evidence="1">
    <location>
        <begin position="20"/>
        <end position="41"/>
    </location>
</feature>
<evidence type="ECO:0000313" key="3">
    <source>
        <dbReference type="Proteomes" id="UP000012153"/>
    </source>
</evidence>
<comment type="caution">
    <text evidence="2">The sequence shown here is derived from an EMBL/GenBank/DDBJ whole genome shotgun (WGS) entry which is preliminary data.</text>
</comment>
<evidence type="ECO:0000256" key="1">
    <source>
        <dbReference type="SAM" id="Phobius"/>
    </source>
</evidence>
<reference evidence="2 3" key="1">
    <citation type="submission" date="2013-01" db="EMBL/GenBank/DDBJ databases">
        <authorList>
            <person name="Harkins D.M."/>
            <person name="Durkin A.S."/>
            <person name="Brinkac L.M."/>
            <person name="Haft D.H."/>
            <person name="Selengut J.D."/>
            <person name="Sanka R."/>
            <person name="DePew J."/>
            <person name="Purushe J."/>
            <person name="Matthias M.A."/>
            <person name="Vinetz J.M."/>
            <person name="Sutton G.G."/>
            <person name="Nierman W.C."/>
            <person name="Fouts D.E."/>
        </authorList>
    </citation>
    <scope>NUCLEOTIDE SEQUENCE [LARGE SCALE GENOMIC DNA]</scope>
    <source>
        <strain evidence="2 3">ZUN142</strain>
    </source>
</reference>
<dbReference type="Proteomes" id="UP000012153">
    <property type="component" value="Unassembled WGS sequence"/>
</dbReference>
<evidence type="ECO:0000313" key="2">
    <source>
        <dbReference type="EMBL" id="EMO41756.1"/>
    </source>
</evidence>
<dbReference type="EMBL" id="AHOP02000021">
    <property type="protein sequence ID" value="EMO41756.1"/>
    <property type="molecule type" value="Genomic_DNA"/>
</dbReference>
<organism evidence="2 3">
    <name type="scientific">Leptospira noguchii serovar Autumnalis str. ZUN142</name>
    <dbReference type="NCBI Taxonomy" id="1085540"/>
    <lineage>
        <taxon>Bacteria</taxon>
        <taxon>Pseudomonadati</taxon>
        <taxon>Spirochaetota</taxon>
        <taxon>Spirochaetia</taxon>
        <taxon>Leptospirales</taxon>
        <taxon>Leptospiraceae</taxon>
        <taxon>Leptospira</taxon>
    </lineage>
</organism>
<dbReference type="RefSeq" id="WP_004437150.1">
    <property type="nucleotide sequence ID" value="NZ_AHOP02000021.1"/>
</dbReference>
<name>M6UG00_9LEPT</name>
<keyword evidence="1" id="KW-0812">Transmembrane</keyword>
<protein>
    <submittedName>
        <fullName evidence="2">Uncharacterized protein</fullName>
    </submittedName>
</protein>
<keyword evidence="1" id="KW-0472">Membrane</keyword>
<sequence length="201" mass="23278">MENVYLEIIKLLSEGSISRVILILFSFFSFLLFAGLGFFWFKNPELFKDILRPRPLQTPETNELESKITPLQPVSALNLIRGLFSVSIDFNFTEKGATLFFPPYMRTRQEDGLKEILENIVSSIREISAENRSIEFDFSNTVVLNKYSENCIFDVIKDVQLNNGIYLVLVFKGKHLRDFETDVRKFLSESSSKSVKAKRRK</sequence>
<dbReference type="AlphaFoldDB" id="M6UG00"/>
<proteinExistence type="predicted"/>
<gene>
    <name evidence="2" type="ORF">LEP1GSC186_2042</name>
</gene>
<accession>M6UG00</accession>